<protein>
    <submittedName>
        <fullName evidence="1">10906_t:CDS:1</fullName>
    </submittedName>
</protein>
<comment type="caution">
    <text evidence="1">The sequence shown here is derived from an EMBL/GenBank/DDBJ whole genome shotgun (WGS) entry which is preliminary data.</text>
</comment>
<proteinExistence type="predicted"/>
<name>A0A9N9EFW8_9GLOM</name>
<accession>A0A9N9EFW8</accession>
<evidence type="ECO:0000313" key="2">
    <source>
        <dbReference type="Proteomes" id="UP000789508"/>
    </source>
</evidence>
<keyword evidence="2" id="KW-1185">Reference proteome</keyword>
<gene>
    <name evidence="1" type="ORF">ALEPTO_LOCUS10753</name>
</gene>
<dbReference type="AlphaFoldDB" id="A0A9N9EFW8"/>
<reference evidence="1" key="1">
    <citation type="submission" date="2021-06" db="EMBL/GenBank/DDBJ databases">
        <authorList>
            <person name="Kallberg Y."/>
            <person name="Tangrot J."/>
            <person name="Rosling A."/>
        </authorList>
    </citation>
    <scope>NUCLEOTIDE SEQUENCE</scope>
    <source>
        <strain evidence="1">FL130A</strain>
    </source>
</reference>
<sequence>SDRIEPWGFCHKCIIRDPIEKRLRKKFKPKLLLLSDNDKNTPVTLPELQKQLKNLELFLREYVIDNSYQDTTATQETV</sequence>
<dbReference type="Proteomes" id="UP000789508">
    <property type="component" value="Unassembled WGS sequence"/>
</dbReference>
<feature type="non-terminal residue" evidence="1">
    <location>
        <position position="1"/>
    </location>
</feature>
<evidence type="ECO:0000313" key="1">
    <source>
        <dbReference type="EMBL" id="CAG8676779.1"/>
    </source>
</evidence>
<organism evidence="1 2">
    <name type="scientific">Ambispora leptoticha</name>
    <dbReference type="NCBI Taxonomy" id="144679"/>
    <lineage>
        <taxon>Eukaryota</taxon>
        <taxon>Fungi</taxon>
        <taxon>Fungi incertae sedis</taxon>
        <taxon>Mucoromycota</taxon>
        <taxon>Glomeromycotina</taxon>
        <taxon>Glomeromycetes</taxon>
        <taxon>Archaeosporales</taxon>
        <taxon>Ambisporaceae</taxon>
        <taxon>Ambispora</taxon>
    </lineage>
</organism>
<dbReference type="EMBL" id="CAJVPS010013375">
    <property type="protein sequence ID" value="CAG8676779.1"/>
    <property type="molecule type" value="Genomic_DNA"/>
</dbReference>